<protein>
    <recommendedName>
        <fullName evidence="1">Putative phage metallopeptidase domain-containing protein</fullName>
    </recommendedName>
</protein>
<accession>A0A8D9CB33</accession>
<dbReference type="InterPro" id="IPR043998">
    <property type="entry name" value="Put_Metallopep"/>
</dbReference>
<dbReference type="Pfam" id="PF18894">
    <property type="entry name" value="PhageMetallopep"/>
    <property type="match status" value="1"/>
</dbReference>
<evidence type="ECO:0000259" key="1">
    <source>
        <dbReference type="Pfam" id="PF18894"/>
    </source>
</evidence>
<evidence type="ECO:0000313" key="2">
    <source>
        <dbReference type="EMBL" id="CAG7579887.1"/>
    </source>
</evidence>
<proteinExistence type="predicted"/>
<feature type="domain" description="Putative phage metallopeptidase" evidence="1">
    <location>
        <begin position="5"/>
        <end position="120"/>
    </location>
</feature>
<reference evidence="2" key="1">
    <citation type="submission" date="2021-06" db="EMBL/GenBank/DDBJ databases">
        <authorList>
            <person name="Gannon L."/>
            <person name="Redgwell R T."/>
            <person name="Michniewski S."/>
            <person name="Harrison D C."/>
            <person name="Millard A."/>
        </authorList>
    </citation>
    <scope>NUCLEOTIDE SEQUENCE</scope>
</reference>
<gene>
    <name evidence="2" type="ORF">SLAVMIC_00144</name>
</gene>
<name>A0A8D9CB33_9VIRU</name>
<sequence length="142" mass="16452">MDKFYELSEDVIATFREIYNKKSFPVEVKFKFMGYTKQKTLIQLSKPSEKYQFAMGAELVVSINEDLYDKFEEDISIEILFSQEIDKITMNMESGKITLVKPDLTTFSGIVNKYGIEEVARANQVEDLTVSQKEDQETEFLA</sequence>
<dbReference type="EMBL" id="OU342829">
    <property type="protein sequence ID" value="CAG7579887.1"/>
    <property type="molecule type" value="Genomic_DNA"/>
</dbReference>
<organism evidence="2">
    <name type="scientific">uncultured marine phage</name>
    <dbReference type="NCBI Taxonomy" id="707152"/>
    <lineage>
        <taxon>Viruses</taxon>
        <taxon>environmental samples</taxon>
    </lineage>
</organism>